<comment type="caution">
    <text evidence="2">The sequence shown here is derived from an EMBL/GenBank/DDBJ whole genome shotgun (WGS) entry which is preliminary data.</text>
</comment>
<reference evidence="2 3" key="1">
    <citation type="journal article" date="2023" name="Arcadia Sci">
        <title>De novo assembly of a long-read Amblyomma americanum tick genome.</title>
        <authorList>
            <person name="Chou S."/>
            <person name="Poskanzer K.E."/>
            <person name="Rollins M."/>
            <person name="Thuy-Boun P.S."/>
        </authorList>
    </citation>
    <scope>NUCLEOTIDE SEQUENCE [LARGE SCALE GENOMIC DNA]</scope>
    <source>
        <strain evidence="2">F_SG_1</strain>
        <tissue evidence="2">Salivary glands</tissue>
    </source>
</reference>
<dbReference type="Gene3D" id="3.60.10.10">
    <property type="entry name" value="Endonuclease/exonuclease/phosphatase"/>
    <property type="match status" value="1"/>
</dbReference>
<evidence type="ECO:0000259" key="1">
    <source>
        <dbReference type="Pfam" id="PF14529"/>
    </source>
</evidence>
<evidence type="ECO:0000313" key="3">
    <source>
        <dbReference type="Proteomes" id="UP001321473"/>
    </source>
</evidence>
<accession>A0AAQ4F8T0</accession>
<sequence length="142" mass="15979">MLKIVGSRTLIAGRDFNAADTAWGYGYSTTKGRQLGQDAQELDFTLLTDPAHPTRIGTSTTRDTTPDLTFIQNAGTTATTWKNTSADLRSDHMIVKIHVQTPDKVHGSKRNFKWTDWKEFRNKRDQQESSGDTITDIEAWTC</sequence>
<evidence type="ECO:0000313" key="2">
    <source>
        <dbReference type="EMBL" id="KAK8783231.1"/>
    </source>
</evidence>
<dbReference type="SUPFAM" id="SSF56219">
    <property type="entry name" value="DNase I-like"/>
    <property type="match status" value="1"/>
</dbReference>
<dbReference type="AlphaFoldDB" id="A0AAQ4F8T0"/>
<gene>
    <name evidence="2" type="ORF">V5799_015427</name>
</gene>
<dbReference type="GO" id="GO:0003824">
    <property type="term" value="F:catalytic activity"/>
    <property type="evidence" value="ECO:0007669"/>
    <property type="project" value="InterPro"/>
</dbReference>
<dbReference type="Pfam" id="PF14529">
    <property type="entry name" value="Exo_endo_phos_2"/>
    <property type="match status" value="1"/>
</dbReference>
<proteinExistence type="predicted"/>
<dbReference type="Proteomes" id="UP001321473">
    <property type="component" value="Unassembled WGS sequence"/>
</dbReference>
<name>A0AAQ4F8T0_AMBAM</name>
<organism evidence="2 3">
    <name type="scientific">Amblyomma americanum</name>
    <name type="common">Lone star tick</name>
    <dbReference type="NCBI Taxonomy" id="6943"/>
    <lineage>
        <taxon>Eukaryota</taxon>
        <taxon>Metazoa</taxon>
        <taxon>Ecdysozoa</taxon>
        <taxon>Arthropoda</taxon>
        <taxon>Chelicerata</taxon>
        <taxon>Arachnida</taxon>
        <taxon>Acari</taxon>
        <taxon>Parasitiformes</taxon>
        <taxon>Ixodida</taxon>
        <taxon>Ixodoidea</taxon>
        <taxon>Ixodidae</taxon>
        <taxon>Amblyomminae</taxon>
        <taxon>Amblyomma</taxon>
    </lineage>
</organism>
<dbReference type="EMBL" id="JARKHS020005769">
    <property type="protein sequence ID" value="KAK8783231.1"/>
    <property type="molecule type" value="Genomic_DNA"/>
</dbReference>
<dbReference type="InterPro" id="IPR005135">
    <property type="entry name" value="Endo/exonuclease/phosphatase"/>
</dbReference>
<feature type="domain" description="Endonuclease/exonuclease/phosphatase" evidence="1">
    <location>
        <begin position="8"/>
        <end position="95"/>
    </location>
</feature>
<dbReference type="InterPro" id="IPR036691">
    <property type="entry name" value="Endo/exonu/phosph_ase_sf"/>
</dbReference>
<protein>
    <recommendedName>
        <fullName evidence="1">Endonuclease/exonuclease/phosphatase domain-containing protein</fullName>
    </recommendedName>
</protein>
<keyword evidence="3" id="KW-1185">Reference proteome</keyword>